<dbReference type="InterPro" id="IPR020891">
    <property type="entry name" value="UPF0758_CS"/>
</dbReference>
<dbReference type="PROSITE" id="PS50249">
    <property type="entry name" value="MPN"/>
    <property type="match status" value="1"/>
</dbReference>
<dbReference type="Proteomes" id="UP000594459">
    <property type="component" value="Chromosome"/>
</dbReference>
<dbReference type="Gene3D" id="3.40.140.10">
    <property type="entry name" value="Cytidine Deaminase, domain 2"/>
    <property type="match status" value="1"/>
</dbReference>
<evidence type="ECO:0000313" key="7">
    <source>
        <dbReference type="EMBL" id="QPC98146.1"/>
    </source>
</evidence>
<protein>
    <recommendedName>
        <fullName evidence="6">MPN domain-containing protein</fullName>
    </recommendedName>
</protein>
<evidence type="ECO:0000256" key="3">
    <source>
        <dbReference type="ARBA" id="ARBA00022801"/>
    </source>
</evidence>
<gene>
    <name evidence="7" type="ORF">IRL76_09685</name>
</gene>
<organism evidence="7 8">
    <name type="scientific">Qipengyuania soli</name>
    <dbReference type="NCBI Taxonomy" id="2782568"/>
    <lineage>
        <taxon>Bacteria</taxon>
        <taxon>Pseudomonadati</taxon>
        <taxon>Pseudomonadota</taxon>
        <taxon>Alphaproteobacteria</taxon>
        <taxon>Sphingomonadales</taxon>
        <taxon>Erythrobacteraceae</taxon>
        <taxon>Qipengyuania</taxon>
    </lineage>
</organism>
<evidence type="ECO:0000256" key="1">
    <source>
        <dbReference type="ARBA" id="ARBA00022670"/>
    </source>
</evidence>
<keyword evidence="4" id="KW-0862">Zinc</keyword>
<dbReference type="GO" id="GO:0006508">
    <property type="term" value="P:proteolysis"/>
    <property type="evidence" value="ECO:0007669"/>
    <property type="project" value="UniProtKB-KW"/>
</dbReference>
<evidence type="ECO:0000256" key="5">
    <source>
        <dbReference type="ARBA" id="ARBA00023049"/>
    </source>
</evidence>
<evidence type="ECO:0000256" key="2">
    <source>
        <dbReference type="ARBA" id="ARBA00022723"/>
    </source>
</evidence>
<dbReference type="InterPro" id="IPR025657">
    <property type="entry name" value="RadC_JAB"/>
</dbReference>
<keyword evidence="5" id="KW-0482">Metalloprotease</keyword>
<dbReference type="GO" id="GO:0046872">
    <property type="term" value="F:metal ion binding"/>
    <property type="evidence" value="ECO:0007669"/>
    <property type="project" value="UniProtKB-KW"/>
</dbReference>
<dbReference type="InterPro" id="IPR001405">
    <property type="entry name" value="UPF0758"/>
</dbReference>
<evidence type="ECO:0000256" key="4">
    <source>
        <dbReference type="ARBA" id="ARBA00022833"/>
    </source>
</evidence>
<feature type="domain" description="MPN" evidence="6">
    <location>
        <begin position="37"/>
        <end position="164"/>
    </location>
</feature>
<name>A0A7S8IUU2_9SPHN</name>
<accession>A0A7S8IUU2</accession>
<keyword evidence="2" id="KW-0479">Metal-binding</keyword>
<sequence>MAAPSLAISECAKPGETWHESLISTRALFLMGLEAGVSRSNLDSGDARFRLWLKSQFTGLVEERLLGVFGDGAGRFIAYKWLAFGGESMVQASARTIVQSAFDLKARSVILAHNHPSGNASASEDDIRSTINLQSLARPLGIEIRDHIILADANICSMADRGIL</sequence>
<keyword evidence="8" id="KW-1185">Reference proteome</keyword>
<proteinExistence type="predicted"/>
<keyword evidence="3" id="KW-0378">Hydrolase</keyword>
<reference evidence="7 8" key="1">
    <citation type="submission" date="2020-11" db="EMBL/GenBank/DDBJ databases">
        <title>The genome sequence of Erythrobacter sp. 6D36.</title>
        <authorList>
            <person name="Liu Y."/>
        </authorList>
    </citation>
    <scope>NUCLEOTIDE SEQUENCE [LARGE SCALE GENOMIC DNA]</scope>
    <source>
        <strain evidence="7 8">6D36</strain>
    </source>
</reference>
<dbReference type="InterPro" id="IPR037518">
    <property type="entry name" value="MPN"/>
</dbReference>
<dbReference type="PROSITE" id="PS01302">
    <property type="entry name" value="UPF0758"/>
    <property type="match status" value="1"/>
</dbReference>
<dbReference type="AlphaFoldDB" id="A0A7S8IUU2"/>
<dbReference type="GO" id="GO:0008237">
    <property type="term" value="F:metallopeptidase activity"/>
    <property type="evidence" value="ECO:0007669"/>
    <property type="project" value="UniProtKB-KW"/>
</dbReference>
<evidence type="ECO:0000259" key="6">
    <source>
        <dbReference type="PROSITE" id="PS50249"/>
    </source>
</evidence>
<dbReference type="RefSeq" id="WP_200981153.1">
    <property type="nucleotide sequence ID" value="NZ_CP064654.1"/>
</dbReference>
<evidence type="ECO:0000313" key="8">
    <source>
        <dbReference type="Proteomes" id="UP000594459"/>
    </source>
</evidence>
<keyword evidence="1" id="KW-0645">Protease</keyword>
<dbReference type="EMBL" id="CP064654">
    <property type="protein sequence ID" value="QPC98146.1"/>
    <property type="molecule type" value="Genomic_DNA"/>
</dbReference>
<dbReference type="Pfam" id="PF04002">
    <property type="entry name" value="RadC"/>
    <property type="match status" value="1"/>
</dbReference>
<dbReference type="PANTHER" id="PTHR30471">
    <property type="entry name" value="DNA REPAIR PROTEIN RADC"/>
    <property type="match status" value="1"/>
</dbReference>
<dbReference type="PANTHER" id="PTHR30471:SF3">
    <property type="entry name" value="UPF0758 PROTEIN YEES-RELATED"/>
    <property type="match status" value="1"/>
</dbReference>
<dbReference type="KEGG" id="qso:IRL76_09685"/>